<dbReference type="RefSeq" id="WP_170955507.1">
    <property type="nucleotide sequence ID" value="NZ_OBQK01000012.1"/>
</dbReference>
<dbReference type="EMBL" id="OBQK01000012">
    <property type="protein sequence ID" value="SOC57406.1"/>
    <property type="molecule type" value="Genomic_DNA"/>
</dbReference>
<evidence type="ECO:0000313" key="2">
    <source>
        <dbReference type="Proteomes" id="UP000219688"/>
    </source>
</evidence>
<dbReference type="Gene3D" id="3.90.1150.30">
    <property type="match status" value="1"/>
</dbReference>
<keyword evidence="2" id="KW-1185">Reference proteome</keyword>
<dbReference type="AlphaFoldDB" id="A0A285VVX0"/>
<accession>A0A285VVX0</accession>
<evidence type="ECO:0008006" key="3">
    <source>
        <dbReference type="Google" id="ProtNLM"/>
    </source>
</evidence>
<dbReference type="InterPro" id="IPR038056">
    <property type="entry name" value="YjbR-like_sf"/>
</dbReference>
<dbReference type="Pfam" id="PF04237">
    <property type="entry name" value="YjbR"/>
    <property type="match status" value="1"/>
</dbReference>
<evidence type="ECO:0000313" key="1">
    <source>
        <dbReference type="EMBL" id="SOC57406.1"/>
    </source>
</evidence>
<gene>
    <name evidence="1" type="ORF">SAMN05421879_11265</name>
</gene>
<dbReference type="InterPro" id="IPR058532">
    <property type="entry name" value="YjbR/MT2646/Rv2570-like"/>
</dbReference>
<name>A0A285VVX0_9MICO</name>
<dbReference type="Proteomes" id="UP000219688">
    <property type="component" value="Unassembled WGS sequence"/>
</dbReference>
<reference evidence="2" key="1">
    <citation type="submission" date="2017-08" db="EMBL/GenBank/DDBJ databases">
        <authorList>
            <person name="Varghese N."/>
            <person name="Submissions S."/>
        </authorList>
    </citation>
    <scope>NUCLEOTIDE SEQUENCE [LARGE SCALE GENOMIC DNA]</scope>
    <source>
        <strain evidence="2">USBA17B2</strain>
    </source>
</reference>
<proteinExistence type="predicted"/>
<protein>
    <recommendedName>
        <fullName evidence="3">YjbR protein</fullName>
    </recommendedName>
</protein>
<organism evidence="1 2">
    <name type="scientific">Ornithinimicrobium cerasi</name>
    <dbReference type="NCBI Taxonomy" id="2248773"/>
    <lineage>
        <taxon>Bacteria</taxon>
        <taxon>Bacillati</taxon>
        <taxon>Actinomycetota</taxon>
        <taxon>Actinomycetes</taxon>
        <taxon>Micrococcales</taxon>
        <taxon>Ornithinimicrobiaceae</taxon>
        <taxon>Ornithinimicrobium</taxon>
    </lineage>
</organism>
<sequence length="130" mass="14522">MATWADVERIALGLPETEPTTAWGRPAFGVRGAWFVLDRAPRPDAVDEDGERLTGLVVLYVEDEEAKLRLAADDSGHFLTTPHFARSRMILVRLAQIPVDELAEVMVESWLVRAPKTLARHYLASVEGNR</sequence>